<gene>
    <name evidence="2" type="ORF">KGD82_24265</name>
</gene>
<evidence type="ECO:0000313" key="2">
    <source>
        <dbReference type="EMBL" id="QVJ01244.1"/>
    </source>
</evidence>
<evidence type="ECO:0000313" key="3">
    <source>
        <dbReference type="Proteomes" id="UP000682416"/>
    </source>
</evidence>
<dbReference type="KEGG" id="nec:KGD82_24265"/>
<evidence type="ECO:0000259" key="1">
    <source>
        <dbReference type="Pfam" id="PF01494"/>
    </source>
</evidence>
<dbReference type="InterPro" id="IPR036188">
    <property type="entry name" value="FAD/NAD-bd_sf"/>
</dbReference>
<dbReference type="Gene3D" id="3.30.9.10">
    <property type="entry name" value="D-Amino Acid Oxidase, subunit A, domain 2"/>
    <property type="match status" value="1"/>
</dbReference>
<keyword evidence="2" id="KW-0503">Monooxygenase</keyword>
<feature type="domain" description="FAD-binding" evidence="1">
    <location>
        <begin position="4"/>
        <end position="72"/>
    </location>
</feature>
<keyword evidence="3" id="KW-1185">Reference proteome</keyword>
<dbReference type="PANTHER" id="PTHR46865">
    <property type="entry name" value="OXIDOREDUCTASE-RELATED"/>
    <property type="match status" value="1"/>
</dbReference>
<dbReference type="GO" id="GO:0071949">
    <property type="term" value="F:FAD binding"/>
    <property type="evidence" value="ECO:0007669"/>
    <property type="project" value="InterPro"/>
</dbReference>
<dbReference type="Gene3D" id="3.50.50.60">
    <property type="entry name" value="FAD/NAD(P)-binding domain"/>
    <property type="match status" value="1"/>
</dbReference>
<proteinExistence type="predicted"/>
<reference evidence="2" key="1">
    <citation type="submission" date="2021-05" db="EMBL/GenBank/DDBJ databases">
        <authorList>
            <person name="Kaiqin L."/>
            <person name="Jian G."/>
        </authorList>
    </citation>
    <scope>NUCLEOTIDE SEQUENCE</scope>
    <source>
        <strain evidence="2">HDS5</strain>
    </source>
</reference>
<organism evidence="2 3">
    <name type="scientific">Nocardiopsis eucommiae</name>
    <dbReference type="NCBI Taxonomy" id="2831970"/>
    <lineage>
        <taxon>Bacteria</taxon>
        <taxon>Bacillati</taxon>
        <taxon>Actinomycetota</taxon>
        <taxon>Actinomycetes</taxon>
        <taxon>Streptosporangiales</taxon>
        <taxon>Nocardiopsidaceae</taxon>
        <taxon>Nocardiopsis</taxon>
    </lineage>
</organism>
<accession>A0A975L8L0</accession>
<dbReference type="Pfam" id="PF01494">
    <property type="entry name" value="FAD_binding_3"/>
    <property type="match status" value="1"/>
</dbReference>
<dbReference type="PANTHER" id="PTHR46865:SF2">
    <property type="entry name" value="MONOOXYGENASE"/>
    <property type="match status" value="1"/>
</dbReference>
<dbReference type="SUPFAM" id="SSF51905">
    <property type="entry name" value="FAD/NAD(P)-binding domain"/>
    <property type="match status" value="1"/>
</dbReference>
<dbReference type="InterPro" id="IPR051704">
    <property type="entry name" value="FAD_aromatic-hydroxylase"/>
</dbReference>
<keyword evidence="2" id="KW-0560">Oxidoreductase</keyword>
<dbReference type="Proteomes" id="UP000682416">
    <property type="component" value="Chromosome"/>
</dbReference>
<protein>
    <submittedName>
        <fullName evidence="2">FAD-dependent monooxygenase</fullName>
    </submittedName>
</protein>
<dbReference type="AlphaFoldDB" id="A0A975L8L0"/>
<name>A0A975L8L0_9ACTN</name>
<dbReference type="InterPro" id="IPR002938">
    <property type="entry name" value="FAD-bd"/>
</dbReference>
<dbReference type="GO" id="GO:0004497">
    <property type="term" value="F:monooxygenase activity"/>
    <property type="evidence" value="ECO:0007669"/>
    <property type="project" value="UniProtKB-KW"/>
</dbReference>
<sequence length="85" mass="9051">MTPVRVLVSGGGIAGPALAYWLRRHGMRPTVVERAPAVRDGGHRLQIEGPGVGALRRMGLLDELRGLGVPSPEGIRLDYGEAGER</sequence>
<dbReference type="EMBL" id="CP074402">
    <property type="protein sequence ID" value="QVJ01244.1"/>
    <property type="molecule type" value="Genomic_DNA"/>
</dbReference>